<evidence type="ECO:0000256" key="6">
    <source>
        <dbReference type="ARBA" id="ARBA00023136"/>
    </source>
</evidence>
<proteinExistence type="inferred from homology"/>
<keyword evidence="2 7" id="KW-0813">Transport</keyword>
<keyword evidence="3" id="KW-1003">Cell membrane</keyword>
<evidence type="ECO:0000256" key="4">
    <source>
        <dbReference type="ARBA" id="ARBA00022692"/>
    </source>
</evidence>
<evidence type="ECO:0000259" key="8">
    <source>
        <dbReference type="PROSITE" id="PS50928"/>
    </source>
</evidence>
<dbReference type="GO" id="GO:0005886">
    <property type="term" value="C:plasma membrane"/>
    <property type="evidence" value="ECO:0007669"/>
    <property type="project" value="UniProtKB-SubCell"/>
</dbReference>
<dbReference type="OrthoDB" id="312811at2157"/>
<feature type="domain" description="ABC transmembrane type-1" evidence="8">
    <location>
        <begin position="94"/>
        <end position="283"/>
    </location>
</feature>
<keyword evidence="10" id="KW-1185">Reference proteome</keyword>
<dbReference type="GO" id="GO:0055085">
    <property type="term" value="P:transmembrane transport"/>
    <property type="evidence" value="ECO:0007669"/>
    <property type="project" value="InterPro"/>
</dbReference>
<dbReference type="SUPFAM" id="SSF161098">
    <property type="entry name" value="MetI-like"/>
    <property type="match status" value="1"/>
</dbReference>
<dbReference type="EMBL" id="BMOC01000030">
    <property type="protein sequence ID" value="GGJ16951.1"/>
    <property type="molecule type" value="Genomic_DNA"/>
</dbReference>
<feature type="transmembrane region" description="Helical" evidence="7">
    <location>
        <begin position="29"/>
        <end position="52"/>
    </location>
</feature>
<feature type="transmembrane region" description="Helical" evidence="7">
    <location>
        <begin position="264"/>
        <end position="283"/>
    </location>
</feature>
<dbReference type="PROSITE" id="PS50928">
    <property type="entry name" value="ABC_TM1"/>
    <property type="match status" value="1"/>
</dbReference>
<feature type="transmembrane region" description="Helical" evidence="7">
    <location>
        <begin position="98"/>
        <end position="123"/>
    </location>
</feature>
<dbReference type="AlphaFoldDB" id="A0A830ERJ7"/>
<comment type="subcellular location">
    <subcellularLocation>
        <location evidence="1 7">Cell membrane</location>
        <topology evidence="1 7">Multi-pass membrane protein</topology>
    </subcellularLocation>
</comment>
<dbReference type="RefSeq" id="WP_188788608.1">
    <property type="nucleotide sequence ID" value="NZ_BMOC01000030.1"/>
</dbReference>
<protein>
    <submittedName>
        <fullName evidence="9">ABC transporter permease</fullName>
    </submittedName>
</protein>
<dbReference type="Pfam" id="PF12911">
    <property type="entry name" value="OppC_N"/>
    <property type="match status" value="1"/>
</dbReference>
<dbReference type="Proteomes" id="UP000653099">
    <property type="component" value="Unassembled WGS sequence"/>
</dbReference>
<reference evidence="9" key="1">
    <citation type="journal article" date="2014" name="Int. J. Syst. Evol. Microbiol.">
        <title>Complete genome sequence of Corynebacterium casei LMG S-19264T (=DSM 44701T), isolated from a smear-ripened cheese.</title>
        <authorList>
            <consortium name="US DOE Joint Genome Institute (JGI-PGF)"/>
            <person name="Walter F."/>
            <person name="Albersmeier A."/>
            <person name="Kalinowski J."/>
            <person name="Ruckert C."/>
        </authorList>
    </citation>
    <scope>NUCLEOTIDE SEQUENCE</scope>
    <source>
        <strain evidence="9">JCM 14359</strain>
    </source>
</reference>
<evidence type="ECO:0000256" key="2">
    <source>
        <dbReference type="ARBA" id="ARBA00022448"/>
    </source>
</evidence>
<evidence type="ECO:0000256" key="1">
    <source>
        <dbReference type="ARBA" id="ARBA00004651"/>
    </source>
</evidence>
<keyword evidence="5 7" id="KW-1133">Transmembrane helix</keyword>
<dbReference type="Pfam" id="PF00528">
    <property type="entry name" value="BPD_transp_1"/>
    <property type="match status" value="1"/>
</dbReference>
<dbReference type="InterPro" id="IPR035906">
    <property type="entry name" value="MetI-like_sf"/>
</dbReference>
<reference evidence="9" key="2">
    <citation type="submission" date="2020-09" db="EMBL/GenBank/DDBJ databases">
        <authorList>
            <person name="Sun Q."/>
            <person name="Ohkuma M."/>
        </authorList>
    </citation>
    <scope>NUCLEOTIDE SEQUENCE</scope>
    <source>
        <strain evidence="9">JCM 14359</strain>
    </source>
</reference>
<keyword evidence="4 7" id="KW-0812">Transmembrane</keyword>
<feature type="transmembrane region" description="Helical" evidence="7">
    <location>
        <begin position="143"/>
        <end position="169"/>
    </location>
</feature>
<dbReference type="PANTHER" id="PTHR43386">
    <property type="entry name" value="OLIGOPEPTIDE TRANSPORT SYSTEM PERMEASE PROTEIN APPC"/>
    <property type="match status" value="1"/>
</dbReference>
<evidence type="ECO:0000256" key="7">
    <source>
        <dbReference type="RuleBase" id="RU363032"/>
    </source>
</evidence>
<dbReference type="InterPro" id="IPR050366">
    <property type="entry name" value="BP-dependent_transpt_permease"/>
</dbReference>
<dbReference type="CDD" id="cd06261">
    <property type="entry name" value="TM_PBP2"/>
    <property type="match status" value="1"/>
</dbReference>
<comment type="similarity">
    <text evidence="7">Belongs to the binding-protein-dependent transport system permease family.</text>
</comment>
<evidence type="ECO:0000313" key="10">
    <source>
        <dbReference type="Proteomes" id="UP000653099"/>
    </source>
</evidence>
<accession>A0A830ERJ7</accession>
<evidence type="ECO:0000256" key="3">
    <source>
        <dbReference type="ARBA" id="ARBA00022475"/>
    </source>
</evidence>
<dbReference type="Gene3D" id="1.10.3720.10">
    <property type="entry name" value="MetI-like"/>
    <property type="match status" value="1"/>
</dbReference>
<sequence length="297" mass="31562">MSVETESYRNPSISTRLGTFAREFLTNPVAASGAFIVLSAILVSVFGPYLVTDPTVTDPASRFAAPSFLDPSSSFLLGADQYGRDILARVIVGGRSTILLGVSASALGLALGVPIGLLTGYLGGKVDEVVMRLMDALMSFPSLLLGLLILTTLSSSIWNAILAVGIAYFPRIARVVRSSTISVKNEEYVKAAEARGESTVSIIFREILPNVTSAIIVEGTIRVGFAMLVGSSLSFLGLGAQPPAPDWGYMVAQARVTVYQSPYFLLWPSLALAYTVTGFNLLGDGLRDILDPQTRSD</sequence>
<dbReference type="InterPro" id="IPR000515">
    <property type="entry name" value="MetI-like"/>
</dbReference>
<name>A0A830ERJ7_9EURY</name>
<evidence type="ECO:0000256" key="5">
    <source>
        <dbReference type="ARBA" id="ARBA00022989"/>
    </source>
</evidence>
<gene>
    <name evidence="9" type="ORF">GCM10008995_28550</name>
</gene>
<evidence type="ECO:0000313" key="9">
    <source>
        <dbReference type="EMBL" id="GGJ16951.1"/>
    </source>
</evidence>
<keyword evidence="6 7" id="KW-0472">Membrane</keyword>
<comment type="caution">
    <text evidence="9">The sequence shown here is derived from an EMBL/GenBank/DDBJ whole genome shotgun (WGS) entry which is preliminary data.</text>
</comment>
<dbReference type="PANTHER" id="PTHR43386:SF25">
    <property type="entry name" value="PEPTIDE ABC TRANSPORTER PERMEASE PROTEIN"/>
    <property type="match status" value="1"/>
</dbReference>
<dbReference type="InterPro" id="IPR025966">
    <property type="entry name" value="OppC_N"/>
</dbReference>
<organism evidence="9 10">
    <name type="scientific">Halobellus salinus</name>
    <dbReference type="NCBI Taxonomy" id="931585"/>
    <lineage>
        <taxon>Archaea</taxon>
        <taxon>Methanobacteriati</taxon>
        <taxon>Methanobacteriota</taxon>
        <taxon>Stenosarchaea group</taxon>
        <taxon>Halobacteria</taxon>
        <taxon>Halobacteriales</taxon>
        <taxon>Haloferacaceae</taxon>
        <taxon>Halobellus</taxon>
    </lineage>
</organism>